<sequence length="72" mass="7952">MGIQIELADDEALVLFELLATGKLCDSVDAPERNALWALEAILQKQLIAPFSENYSSLLEQARSSLVVRYGN</sequence>
<keyword evidence="2" id="KW-1185">Reference proteome</keyword>
<organism evidence="1 2">
    <name type="scientific">Lysobacter defluvii IMMIB APB-9 = DSM 18482</name>
    <dbReference type="NCBI Taxonomy" id="1385515"/>
    <lineage>
        <taxon>Bacteria</taxon>
        <taxon>Pseudomonadati</taxon>
        <taxon>Pseudomonadota</taxon>
        <taxon>Gammaproteobacteria</taxon>
        <taxon>Lysobacterales</taxon>
        <taxon>Lysobacteraceae</taxon>
        <taxon>Novilysobacter</taxon>
    </lineage>
</organism>
<evidence type="ECO:0000313" key="1">
    <source>
        <dbReference type="EMBL" id="KGO97909.1"/>
    </source>
</evidence>
<evidence type="ECO:0000313" key="2">
    <source>
        <dbReference type="Proteomes" id="UP000030003"/>
    </source>
</evidence>
<gene>
    <name evidence="1" type="ORF">N791_06660</name>
</gene>
<dbReference type="Proteomes" id="UP000030003">
    <property type="component" value="Unassembled WGS sequence"/>
</dbReference>
<protein>
    <submittedName>
        <fullName evidence="1">Uncharacterized protein</fullName>
    </submittedName>
</protein>
<comment type="caution">
    <text evidence="1">The sequence shown here is derived from an EMBL/GenBank/DDBJ whole genome shotgun (WGS) entry which is preliminary data.</text>
</comment>
<proteinExistence type="predicted"/>
<name>A0A0A0M6V6_9GAMM</name>
<dbReference type="EMBL" id="AVBH01000169">
    <property type="protein sequence ID" value="KGO97909.1"/>
    <property type="molecule type" value="Genomic_DNA"/>
</dbReference>
<reference evidence="1 2" key="1">
    <citation type="submission" date="2013-08" db="EMBL/GenBank/DDBJ databases">
        <title>Genomic analysis of Lysobacter defluvii.</title>
        <authorList>
            <person name="Wang Q."/>
            <person name="Wang G."/>
        </authorList>
    </citation>
    <scope>NUCLEOTIDE SEQUENCE [LARGE SCALE GENOMIC DNA]</scope>
    <source>
        <strain evidence="1 2">IMMIB APB-9</strain>
    </source>
</reference>
<accession>A0A0A0M6V6</accession>
<dbReference type="AlphaFoldDB" id="A0A0A0M6V6"/>